<gene>
    <name evidence="1" type="ORF">QAD02_002488</name>
</gene>
<dbReference type="EMBL" id="CM056743">
    <property type="protein sequence ID" value="KAJ8671229.1"/>
    <property type="molecule type" value="Genomic_DNA"/>
</dbReference>
<keyword evidence="2" id="KW-1185">Reference proteome</keyword>
<organism evidence="1 2">
    <name type="scientific">Eretmocerus hayati</name>
    <dbReference type="NCBI Taxonomy" id="131215"/>
    <lineage>
        <taxon>Eukaryota</taxon>
        <taxon>Metazoa</taxon>
        <taxon>Ecdysozoa</taxon>
        <taxon>Arthropoda</taxon>
        <taxon>Hexapoda</taxon>
        <taxon>Insecta</taxon>
        <taxon>Pterygota</taxon>
        <taxon>Neoptera</taxon>
        <taxon>Endopterygota</taxon>
        <taxon>Hymenoptera</taxon>
        <taxon>Apocrita</taxon>
        <taxon>Proctotrupomorpha</taxon>
        <taxon>Chalcidoidea</taxon>
        <taxon>Aphelinidae</taxon>
        <taxon>Aphelininae</taxon>
        <taxon>Eretmocerus</taxon>
    </lineage>
</organism>
<dbReference type="Proteomes" id="UP001239111">
    <property type="component" value="Chromosome 3"/>
</dbReference>
<comment type="caution">
    <text evidence="1">The sequence shown here is derived from an EMBL/GenBank/DDBJ whole genome shotgun (WGS) entry which is preliminary data.</text>
</comment>
<proteinExistence type="predicted"/>
<name>A0ACC2NJ09_9HYME</name>
<protein>
    <submittedName>
        <fullName evidence="1">Uncharacterized protein</fullName>
    </submittedName>
</protein>
<reference evidence="1" key="1">
    <citation type="submission" date="2023-04" db="EMBL/GenBank/DDBJ databases">
        <title>A chromosome-level genome assembly of the parasitoid wasp Eretmocerus hayati.</title>
        <authorList>
            <person name="Zhong Y."/>
            <person name="Liu S."/>
            <person name="Liu Y."/>
        </authorList>
    </citation>
    <scope>NUCLEOTIDE SEQUENCE</scope>
    <source>
        <strain evidence="1">ZJU_SS_LIU_2023</strain>
    </source>
</reference>
<sequence>MGSVDWFRVIRVENFQAFIADGAASIVGVNNSVATRLRNFAALWTIIICSNHAAALCTRHAAIDNQDEVFLSRDIYTFMNFPLRRLMLKAEQWSYIRCEYSFFLAIAILHINITGHPDLKRNKIDENNQIRPHALVKPFWMRWLTMAPAVDTLLTNWIPVRAVLQNITEDINRVAARNAAALLARMDNPMSKALHLFLNHILPSMDNLNGWMQTNRVVLPEVYPKIKAVLLDILNCSLDRFYLATSRVEEIDPQNEAYHRPLRFTTVGPECTIELGQLNDRGVDINPILQRMRLYLVTLATQIATRLEQPWRSYSILECLLPINAISAQYHQGNPGIILQPPKSHYTSGTSATACCAEVPSRSLIYLYILGTSATACCCGGADARV</sequence>
<evidence type="ECO:0000313" key="2">
    <source>
        <dbReference type="Proteomes" id="UP001239111"/>
    </source>
</evidence>
<evidence type="ECO:0000313" key="1">
    <source>
        <dbReference type="EMBL" id="KAJ8671229.1"/>
    </source>
</evidence>
<accession>A0ACC2NJ09</accession>